<name>A0A382SKN8_9ZZZZ</name>
<dbReference type="EMBL" id="UINC01129865">
    <property type="protein sequence ID" value="SVD10550.1"/>
    <property type="molecule type" value="Genomic_DNA"/>
</dbReference>
<dbReference type="Pfam" id="PF13181">
    <property type="entry name" value="TPR_8"/>
    <property type="match status" value="2"/>
</dbReference>
<gene>
    <name evidence="3" type="ORF">METZ01_LOCUS363404</name>
</gene>
<reference evidence="3" key="1">
    <citation type="submission" date="2018-05" db="EMBL/GenBank/DDBJ databases">
        <authorList>
            <person name="Lanie J.A."/>
            <person name="Ng W.-L."/>
            <person name="Kazmierczak K.M."/>
            <person name="Andrzejewski T.M."/>
            <person name="Davidsen T.M."/>
            <person name="Wayne K.J."/>
            <person name="Tettelin H."/>
            <person name="Glass J.I."/>
            <person name="Rusch D."/>
            <person name="Podicherti R."/>
            <person name="Tsui H.-C.T."/>
            <person name="Winkler M.E."/>
        </authorList>
    </citation>
    <scope>NUCLEOTIDE SEQUENCE</scope>
</reference>
<proteinExistence type="predicted"/>
<dbReference type="SMART" id="SM00028">
    <property type="entry name" value="TPR"/>
    <property type="match status" value="3"/>
</dbReference>
<dbReference type="Gene3D" id="1.25.40.10">
    <property type="entry name" value="Tetratricopeptide repeat domain"/>
    <property type="match status" value="1"/>
</dbReference>
<organism evidence="3">
    <name type="scientific">marine metagenome</name>
    <dbReference type="NCBI Taxonomy" id="408172"/>
    <lineage>
        <taxon>unclassified sequences</taxon>
        <taxon>metagenomes</taxon>
        <taxon>ecological metagenomes</taxon>
    </lineage>
</organism>
<keyword evidence="2" id="KW-0802">TPR repeat</keyword>
<dbReference type="PROSITE" id="PS50005">
    <property type="entry name" value="TPR"/>
    <property type="match status" value="1"/>
</dbReference>
<dbReference type="PANTHER" id="PTHR44943">
    <property type="entry name" value="CELLULOSE SYNTHASE OPERON PROTEIN C"/>
    <property type="match status" value="1"/>
</dbReference>
<dbReference type="AlphaFoldDB" id="A0A382SKN8"/>
<dbReference type="SUPFAM" id="SSF48452">
    <property type="entry name" value="TPR-like"/>
    <property type="match status" value="1"/>
</dbReference>
<dbReference type="InterPro" id="IPR051685">
    <property type="entry name" value="Ycf3/AcsC/BcsC/TPR_MFPF"/>
</dbReference>
<dbReference type="PANTHER" id="PTHR44943:SF8">
    <property type="entry name" value="TPR REPEAT-CONTAINING PROTEIN MJ0263"/>
    <property type="match status" value="1"/>
</dbReference>
<evidence type="ECO:0000256" key="2">
    <source>
        <dbReference type="ARBA" id="ARBA00022803"/>
    </source>
</evidence>
<dbReference type="InterPro" id="IPR011990">
    <property type="entry name" value="TPR-like_helical_dom_sf"/>
</dbReference>
<sequence length="307" mass="35978">QSIYPQDANIHYLMGGIQKDLDKIEKAKENFEKALLLDPNNIDAFISIIELDYEGVDQIKEMYGALEMCQTAKDSVNLYRKIEGELEEHGMFAEMMRNWEVYRKFYPSFAAFYEYAFHQLMYPVNYVKINQTEKAFSIVKEFETTYQLPFSLLIDFSYLLIYAELEDREKATTYLDKAINGINSLGAISLLEMVKPLEAKVYRLNGDYDKAIETLHSSEKSDSKHHKLEFARCYRLKGEYREALNILESCEGKESLYELGVLHHSMGEIDQAINYMNEFLVEFQYADPEWTMIQKAKAFIENWKNKS</sequence>
<evidence type="ECO:0008006" key="4">
    <source>
        <dbReference type="Google" id="ProtNLM"/>
    </source>
</evidence>
<protein>
    <recommendedName>
        <fullName evidence="4">Tetratricopeptide repeat protein</fullName>
    </recommendedName>
</protein>
<evidence type="ECO:0000313" key="3">
    <source>
        <dbReference type="EMBL" id="SVD10550.1"/>
    </source>
</evidence>
<dbReference type="InterPro" id="IPR019734">
    <property type="entry name" value="TPR_rpt"/>
</dbReference>
<feature type="non-terminal residue" evidence="3">
    <location>
        <position position="1"/>
    </location>
</feature>
<accession>A0A382SKN8</accession>
<keyword evidence="1" id="KW-0677">Repeat</keyword>
<evidence type="ECO:0000256" key="1">
    <source>
        <dbReference type="ARBA" id="ARBA00022737"/>
    </source>
</evidence>